<dbReference type="SUPFAM" id="SSF48371">
    <property type="entry name" value="ARM repeat"/>
    <property type="match status" value="1"/>
</dbReference>
<keyword evidence="7 10" id="KW-0226">DNA condensation</keyword>
<comment type="subcellular location">
    <subcellularLocation>
        <location evidence="2">Chromosome</location>
    </subcellularLocation>
    <subcellularLocation>
        <location evidence="1">Nucleus</location>
    </subcellularLocation>
</comment>
<dbReference type="InterPro" id="IPR024324">
    <property type="entry name" value="Condensin_cplx_su1_N"/>
</dbReference>
<dbReference type="Proteomes" id="UP000515158">
    <property type="component" value="Unplaced"/>
</dbReference>
<dbReference type="InParanoid" id="A0A6P8ZIC0"/>
<evidence type="ECO:0000313" key="15">
    <source>
        <dbReference type="RefSeq" id="XP_034233339.1"/>
    </source>
</evidence>
<feature type="region of interest" description="Disordered" evidence="11">
    <location>
        <begin position="935"/>
        <end position="986"/>
    </location>
</feature>
<protein>
    <recommendedName>
        <fullName evidence="10">Condensin complex subunit 1</fullName>
    </recommendedName>
</protein>
<feature type="domain" description="Condensin complex subunit 1 C-terminal" evidence="12">
    <location>
        <begin position="1077"/>
        <end position="1237"/>
    </location>
</feature>
<dbReference type="PIRSF" id="PIRSF017127">
    <property type="entry name" value="Condensin_D2"/>
    <property type="match status" value="1"/>
</dbReference>
<dbReference type="GO" id="GO:0042393">
    <property type="term" value="F:histone binding"/>
    <property type="evidence" value="ECO:0007669"/>
    <property type="project" value="TreeGrafter"/>
</dbReference>
<keyword evidence="6 10" id="KW-0498">Mitosis</keyword>
<dbReference type="InterPro" id="IPR016024">
    <property type="entry name" value="ARM-type_fold"/>
</dbReference>
<dbReference type="InterPro" id="IPR011989">
    <property type="entry name" value="ARM-like"/>
</dbReference>
<keyword evidence="4" id="KW-0158">Chromosome</keyword>
<feature type="compositionally biased region" description="Acidic residues" evidence="11">
    <location>
        <begin position="1363"/>
        <end position="1376"/>
    </location>
</feature>
<dbReference type="InterPro" id="IPR026971">
    <property type="entry name" value="CND1/NCAPD3"/>
</dbReference>
<dbReference type="GO" id="GO:0051301">
    <property type="term" value="P:cell division"/>
    <property type="evidence" value="ECO:0007669"/>
    <property type="project" value="UniProtKB-KW"/>
</dbReference>
<reference evidence="15" key="1">
    <citation type="submission" date="2025-08" db="UniProtKB">
        <authorList>
            <consortium name="RefSeq"/>
        </authorList>
    </citation>
    <scope>IDENTIFICATION</scope>
    <source>
        <tissue evidence="15">Total insect</tissue>
    </source>
</reference>
<dbReference type="FunCoup" id="A0A6P8ZIC0">
    <property type="interactions" value="859"/>
</dbReference>
<keyword evidence="8" id="KW-0539">Nucleus</keyword>
<dbReference type="Pfam" id="PF12717">
    <property type="entry name" value="Cnd1"/>
    <property type="match status" value="1"/>
</dbReference>
<evidence type="ECO:0000256" key="6">
    <source>
        <dbReference type="ARBA" id="ARBA00022776"/>
    </source>
</evidence>
<dbReference type="OrthoDB" id="436262at2759"/>
<dbReference type="GO" id="GO:0010032">
    <property type="term" value="P:meiotic chromosome condensation"/>
    <property type="evidence" value="ECO:0007669"/>
    <property type="project" value="TreeGrafter"/>
</dbReference>
<dbReference type="PANTHER" id="PTHR14222:SF2">
    <property type="entry name" value="CONDENSIN COMPLEX SUBUNIT 1"/>
    <property type="match status" value="1"/>
</dbReference>
<dbReference type="Gene3D" id="1.25.10.10">
    <property type="entry name" value="Leucine-rich Repeat Variant"/>
    <property type="match status" value="2"/>
</dbReference>
<evidence type="ECO:0000256" key="5">
    <source>
        <dbReference type="ARBA" id="ARBA00022618"/>
    </source>
</evidence>
<accession>A0A6P8ZIC0</accession>
<evidence type="ECO:0000256" key="2">
    <source>
        <dbReference type="ARBA" id="ARBA00004286"/>
    </source>
</evidence>
<sequence>MATPLFVFPLHREDLLSSETPGQYYVRELVDCDLVPRRLADCNAAFSDDGFLFILNHFDALFSAVHQSRDLDTRHLIMSHNIVLKGMSGMSVSLPRMLENMDGHLRVKLLNAAKMYLYLLYENLRSLEERFDAKTDSKLAVDAKSRKKAMKSFVDFDWDEKRNVSLLKLHEFIHQPLAKLWDPPMADEDFVSTAANCCYKTLEDPQVSQVRLSHLKHSIFDILGVLIQKYGHGLSCTVKMVQLMKLYEHLPETLAQGAVKFVTEYHSRNFVREMIREITEEAAACENSCIKACSHFLVEVAKEGPEVMLPSVHMLLPELENDSYMMRNCVLGVLGEIVSATLAREHLSEELKETRNIFFEHLEDHLLDTNGSVRGKVLKIWQRLCQEKAIPLARLSQLLEQVVDRLLDNSWTVTRNAIQLYHSLLQSNPFGDKLEIEKLKENFNQEEELLVVLEKEVNLKIPPSRAKLWQEISPKIVVILQEALSSGEDETVPEEYLNNSMGDNISEIYRFLERERYVEAIHLLRFTEKQSEASTPRANKELDWQVDYFHNLLRKIFVNFDEEGNKREERQDLTPEHKEALEKLQKQRTLTQYLKDCIVFAEQLETATSIINNLLSCAQPTVMLDAIEFLTAAYQFGLKGALTGVQNMLMLVWSSESSVKEGVATAYRNIYIEIASHAPGRSRAGEIVRNLSHLLKTLNVNQQAALEVLVHEWVKNGDMDKECIQIMWERFSMKLPDTTEDDSRAALILLGMVGGASHSVLKNNIPVLISVGFGERGRKDYRLVKETCRTLLKLVPETTLASSNEEAFALSEDHEMFQDLCSILTNGYNVLDEQDYTSMAIEAFEVIYQLSEHPDKTCGALLSTFSDLTKKSASGNFDDLLNPSGPDKTKAPGNIPFLLLERLVAVIGHVAFRQWIHLDRKVFRELKRRNKIREAEAEKKRDDSQKNKNKDKNKEKRKSQANLNSSILSRASETPRLKRDKDDSADAEIGEINADDAEADYINHVCESEVVTSETMLAKLSPLVVSICTNPQKYSDERLQSTASSSLTKLMLVSSAFCEEHLPLVFTMMEKSHEAQIRSNLVYAVGDFANRFPNLIEPWTKHLYARLQDKSHSVRLDTIMVLRHLITNEMVKVRGQISDMALCIVDSEERISVMASEFFRDLSKKGNTLYNVMPDIISRLSNPSMNVSEDHFHVILEFLLPLINKDKQMESLVDKLCQRFRASTTERQWSDIAFCLSLIQYSDRSLRRLTENFQCYFDKLSTNKVYEAFESIIAQALKTNKPERKIIVEELQTKIDEIMKKGLGLEEARAGHSEDAGEGTEDGDGSNQKENRLTMKRKEKRGSDVGKRMQAAQRRGRRKPVEDSSEEDEEDADSEQDVAPQTQLKARHSNRRRRR</sequence>
<evidence type="ECO:0000256" key="3">
    <source>
        <dbReference type="ARBA" id="ARBA00009606"/>
    </source>
</evidence>
<keyword evidence="5 10" id="KW-0132">Cell division</keyword>
<dbReference type="InterPro" id="IPR007673">
    <property type="entry name" value="Condensin_cplx_su1"/>
</dbReference>
<dbReference type="GeneID" id="117640648"/>
<evidence type="ECO:0000256" key="8">
    <source>
        <dbReference type="ARBA" id="ARBA00023242"/>
    </source>
</evidence>
<gene>
    <name evidence="15" type="primary">LOC117640648</name>
</gene>
<keyword evidence="9 10" id="KW-0131">Cell cycle</keyword>
<evidence type="ECO:0000256" key="1">
    <source>
        <dbReference type="ARBA" id="ARBA00004123"/>
    </source>
</evidence>
<keyword evidence="14" id="KW-1185">Reference proteome</keyword>
<evidence type="ECO:0000313" key="14">
    <source>
        <dbReference type="Proteomes" id="UP000515158"/>
    </source>
</evidence>
<name>A0A6P8ZIC0_THRPL</name>
<feature type="region of interest" description="Disordered" evidence="11">
    <location>
        <begin position="1307"/>
        <end position="1395"/>
    </location>
</feature>
<evidence type="ECO:0000256" key="4">
    <source>
        <dbReference type="ARBA" id="ARBA00022454"/>
    </source>
</evidence>
<dbReference type="Pfam" id="PF12922">
    <property type="entry name" value="Cnd1_N"/>
    <property type="match status" value="1"/>
</dbReference>
<evidence type="ECO:0000256" key="9">
    <source>
        <dbReference type="ARBA" id="ARBA00023306"/>
    </source>
</evidence>
<evidence type="ECO:0000259" key="12">
    <source>
        <dbReference type="Pfam" id="PF12717"/>
    </source>
</evidence>
<organism evidence="15">
    <name type="scientific">Thrips palmi</name>
    <name type="common">Melon thrips</name>
    <dbReference type="NCBI Taxonomy" id="161013"/>
    <lineage>
        <taxon>Eukaryota</taxon>
        <taxon>Metazoa</taxon>
        <taxon>Ecdysozoa</taxon>
        <taxon>Arthropoda</taxon>
        <taxon>Hexapoda</taxon>
        <taxon>Insecta</taxon>
        <taxon>Pterygota</taxon>
        <taxon>Neoptera</taxon>
        <taxon>Paraneoptera</taxon>
        <taxon>Thysanoptera</taxon>
        <taxon>Terebrantia</taxon>
        <taxon>Thripoidea</taxon>
        <taxon>Thripidae</taxon>
        <taxon>Thrips</taxon>
    </lineage>
</organism>
<evidence type="ECO:0000256" key="10">
    <source>
        <dbReference type="PIRNR" id="PIRNR017127"/>
    </source>
</evidence>
<dbReference type="PANTHER" id="PTHR14222">
    <property type="entry name" value="CONDENSIN"/>
    <property type="match status" value="1"/>
</dbReference>
<dbReference type="RefSeq" id="XP_034233339.1">
    <property type="nucleotide sequence ID" value="XM_034377448.1"/>
</dbReference>
<dbReference type="KEGG" id="tpal:117640648"/>
<evidence type="ECO:0000256" key="11">
    <source>
        <dbReference type="SAM" id="MobiDB-lite"/>
    </source>
</evidence>
<feature type="compositionally biased region" description="Basic and acidic residues" evidence="11">
    <location>
        <begin position="973"/>
        <end position="984"/>
    </location>
</feature>
<proteinExistence type="inferred from homology"/>
<dbReference type="GO" id="GO:0007076">
    <property type="term" value="P:mitotic chromosome condensation"/>
    <property type="evidence" value="ECO:0007669"/>
    <property type="project" value="InterPro"/>
</dbReference>
<evidence type="ECO:0000259" key="13">
    <source>
        <dbReference type="Pfam" id="PF12922"/>
    </source>
</evidence>
<feature type="compositionally biased region" description="Basic and acidic residues" evidence="11">
    <location>
        <begin position="935"/>
        <end position="954"/>
    </location>
</feature>
<feature type="compositionally biased region" description="Basic residues" evidence="11">
    <location>
        <begin position="1385"/>
        <end position="1395"/>
    </location>
</feature>
<comment type="similarity">
    <text evidence="3 10">Belongs to the CND1 (condensin subunit 1) family.</text>
</comment>
<dbReference type="InterPro" id="IPR032682">
    <property type="entry name" value="Cnd1_C"/>
</dbReference>
<dbReference type="GO" id="GO:0000796">
    <property type="term" value="C:condensin complex"/>
    <property type="evidence" value="ECO:0007669"/>
    <property type="project" value="TreeGrafter"/>
</dbReference>
<comment type="function">
    <text evidence="10">Regulatory subunit of the condensin complex, a complex required for conversion of interphase chromatin into mitotic-like condense chromosomes. The condensin complex probably introduces positive supercoils into relaxed DNA in the presence of type I topoisomerases and converts nicked DNA into positive knotted forms in the presence of type II topoisomerases.</text>
</comment>
<dbReference type="GO" id="GO:0005634">
    <property type="term" value="C:nucleus"/>
    <property type="evidence" value="ECO:0007669"/>
    <property type="project" value="UniProtKB-SubCell"/>
</dbReference>
<dbReference type="GO" id="GO:0000779">
    <property type="term" value="C:condensed chromosome, centromeric region"/>
    <property type="evidence" value="ECO:0007669"/>
    <property type="project" value="TreeGrafter"/>
</dbReference>
<feature type="domain" description="Condensin complex subunit 1 N-terminal" evidence="13">
    <location>
        <begin position="82"/>
        <end position="235"/>
    </location>
</feature>
<feature type="compositionally biased region" description="Polar residues" evidence="11">
    <location>
        <begin position="961"/>
        <end position="972"/>
    </location>
</feature>
<evidence type="ECO:0000256" key="7">
    <source>
        <dbReference type="ARBA" id="ARBA00023067"/>
    </source>
</evidence>